<accession>A0A022S2P9</accession>
<sequence length="470" mass="51994">MNFFKSILSDDPDPPKPGDLNESDPNSLLKQQPRDDDDSDSSDASDSDPANGWSFGGLIKTFAVRSESMIETYRRDLTEFGSGLKKETEIFRETASRAVKDLPASIEAGASAAHGALDGVLKSTAHIISKESLGFASDGEPETPDTNRSMNSGRYSWFESQLSAIQSDVNTFCEELEDVEDYMKWKKGFELEENRDEIDGVIEKNGTLEGIYRRVVPSAVDHETFWCRYFYRVDKLKLQESVRAKLVKRAISIDDEEELSWDFDDDEGDSSEGDRAGVPKVKGDNVASDQDLNPVLKQEGLKSGSPHEKDNVDANDGDKSVVDVSLGEKEVKSEDSMENNVEKVEYEVSVEGKNDEKVKSEESGEEKNDVTVKSGGIDTEGKNEEKVSMEEKGESGKQADASKVDQLKAAEEELGWDEIEDTGSGDEKKISATSNGNSPNRAELRKRMSAAEDDDDLNWDIEEDDEPVKA</sequence>
<feature type="compositionally biased region" description="Acidic residues" evidence="1">
    <location>
        <begin position="261"/>
        <end position="271"/>
    </location>
</feature>
<organism evidence="3 4">
    <name type="scientific">Erythranthe guttata</name>
    <name type="common">Yellow monkey flower</name>
    <name type="synonym">Mimulus guttatus</name>
    <dbReference type="NCBI Taxonomy" id="4155"/>
    <lineage>
        <taxon>Eukaryota</taxon>
        <taxon>Viridiplantae</taxon>
        <taxon>Streptophyta</taxon>
        <taxon>Embryophyta</taxon>
        <taxon>Tracheophyta</taxon>
        <taxon>Spermatophyta</taxon>
        <taxon>Magnoliopsida</taxon>
        <taxon>eudicotyledons</taxon>
        <taxon>Gunneridae</taxon>
        <taxon>Pentapetalae</taxon>
        <taxon>asterids</taxon>
        <taxon>lamiids</taxon>
        <taxon>Lamiales</taxon>
        <taxon>Phrymaceae</taxon>
        <taxon>Erythranthe</taxon>
    </lineage>
</organism>
<feature type="compositionally biased region" description="Acidic residues" evidence="1">
    <location>
        <begin position="451"/>
        <end position="470"/>
    </location>
</feature>
<name>A0A022S2P9_ERYGU</name>
<evidence type="ECO:0000313" key="3">
    <source>
        <dbReference type="EMBL" id="EYU46629.1"/>
    </source>
</evidence>
<protein>
    <recommendedName>
        <fullName evidence="2">BSD domain-containing protein</fullName>
    </recommendedName>
</protein>
<feature type="compositionally biased region" description="Acidic residues" evidence="1">
    <location>
        <begin position="412"/>
        <end position="424"/>
    </location>
</feature>
<dbReference type="eggNOG" id="KOG2690">
    <property type="taxonomic scope" value="Eukaryota"/>
</dbReference>
<feature type="compositionally biased region" description="Basic and acidic residues" evidence="1">
    <location>
        <begin position="305"/>
        <end position="370"/>
    </location>
</feature>
<dbReference type="OMA" id="FRENDNM"/>
<feature type="region of interest" description="Disordered" evidence="1">
    <location>
        <begin position="1"/>
        <end position="52"/>
    </location>
</feature>
<gene>
    <name evidence="3" type="ORF">MIMGU_mgv1a005790mg</name>
</gene>
<feature type="domain" description="BSD" evidence="2">
    <location>
        <begin position="185"/>
        <end position="237"/>
    </location>
</feature>
<keyword evidence="4" id="KW-1185">Reference proteome</keyword>
<dbReference type="PhylomeDB" id="A0A022S2P9"/>
<feature type="region of interest" description="Disordered" evidence="1">
    <location>
        <begin position="133"/>
        <end position="152"/>
    </location>
</feature>
<dbReference type="InterPro" id="IPR035925">
    <property type="entry name" value="BSD_dom_sf"/>
</dbReference>
<evidence type="ECO:0000259" key="2">
    <source>
        <dbReference type="PROSITE" id="PS50858"/>
    </source>
</evidence>
<dbReference type="EMBL" id="KI630171">
    <property type="protein sequence ID" value="EYU46629.1"/>
    <property type="molecule type" value="Genomic_DNA"/>
</dbReference>
<evidence type="ECO:0000256" key="1">
    <source>
        <dbReference type="SAM" id="MobiDB-lite"/>
    </source>
</evidence>
<dbReference type="Pfam" id="PF03909">
    <property type="entry name" value="BSD"/>
    <property type="match status" value="1"/>
</dbReference>
<dbReference type="GO" id="GO:0005737">
    <property type="term" value="C:cytoplasm"/>
    <property type="evidence" value="ECO:0000318"/>
    <property type="project" value="GO_Central"/>
</dbReference>
<dbReference type="OrthoDB" id="73788at2759"/>
<feature type="compositionally biased region" description="Acidic residues" evidence="1">
    <location>
        <begin position="35"/>
        <end position="46"/>
    </location>
</feature>
<dbReference type="SUPFAM" id="SSF140383">
    <property type="entry name" value="BSD domain-like"/>
    <property type="match status" value="1"/>
</dbReference>
<dbReference type="AlphaFoldDB" id="A0A022S2P9"/>
<dbReference type="InterPro" id="IPR051494">
    <property type="entry name" value="BSD_domain-containing"/>
</dbReference>
<dbReference type="InterPro" id="IPR005607">
    <property type="entry name" value="BSD_dom"/>
</dbReference>
<dbReference type="KEGG" id="egt:105953570"/>
<dbReference type="Proteomes" id="UP000030748">
    <property type="component" value="Unassembled WGS sequence"/>
</dbReference>
<feature type="compositionally biased region" description="Basic and acidic residues" evidence="1">
    <location>
        <begin position="272"/>
        <end position="283"/>
    </location>
</feature>
<feature type="compositionally biased region" description="Polar residues" evidence="1">
    <location>
        <begin position="431"/>
        <end position="440"/>
    </location>
</feature>
<dbReference type="PANTHER" id="PTHR16019">
    <property type="entry name" value="SYNAPSE-ASSOCIATED PROTEIN"/>
    <property type="match status" value="1"/>
</dbReference>
<dbReference type="PROSITE" id="PS50858">
    <property type="entry name" value="BSD"/>
    <property type="match status" value="1"/>
</dbReference>
<proteinExistence type="predicted"/>
<evidence type="ECO:0000313" key="4">
    <source>
        <dbReference type="Proteomes" id="UP000030748"/>
    </source>
</evidence>
<feature type="region of interest" description="Disordered" evidence="1">
    <location>
        <begin position="261"/>
        <end position="470"/>
    </location>
</feature>
<reference evidence="3 4" key="1">
    <citation type="journal article" date="2013" name="Proc. Natl. Acad. Sci. U.S.A.">
        <title>Fine-scale variation in meiotic recombination in Mimulus inferred from population shotgun sequencing.</title>
        <authorList>
            <person name="Hellsten U."/>
            <person name="Wright K.M."/>
            <person name="Jenkins J."/>
            <person name="Shu S."/>
            <person name="Yuan Y."/>
            <person name="Wessler S.R."/>
            <person name="Schmutz J."/>
            <person name="Willis J.H."/>
            <person name="Rokhsar D.S."/>
        </authorList>
    </citation>
    <scope>NUCLEOTIDE SEQUENCE [LARGE SCALE GENOMIC DNA]</scope>
    <source>
        <strain evidence="4">cv. DUN x IM62</strain>
    </source>
</reference>
<dbReference type="PANTHER" id="PTHR16019:SF5">
    <property type="entry name" value="BSD DOMAIN-CONTAINING PROTEIN 1"/>
    <property type="match status" value="1"/>
</dbReference>
<feature type="compositionally biased region" description="Basic and acidic residues" evidence="1">
    <location>
        <begin position="379"/>
        <end position="411"/>
    </location>
</feature>
<dbReference type="Gene3D" id="1.10.3970.10">
    <property type="entry name" value="BSD domain"/>
    <property type="match status" value="1"/>
</dbReference>
<dbReference type="SMART" id="SM00751">
    <property type="entry name" value="BSD"/>
    <property type="match status" value="1"/>
</dbReference>